<protein>
    <recommendedName>
        <fullName evidence="1">DUF6884 domain-containing protein</fullName>
    </recommendedName>
</protein>
<evidence type="ECO:0000259" key="1">
    <source>
        <dbReference type="Pfam" id="PF21818"/>
    </source>
</evidence>
<name>A0A1G6WSS9_9EURY</name>
<organism evidence="2 3">
    <name type="scientific">Natrinema hispanicum</name>
    <dbReference type="NCBI Taxonomy" id="392421"/>
    <lineage>
        <taxon>Archaea</taxon>
        <taxon>Methanobacteriati</taxon>
        <taxon>Methanobacteriota</taxon>
        <taxon>Stenosarchaea group</taxon>
        <taxon>Halobacteria</taxon>
        <taxon>Halobacteriales</taxon>
        <taxon>Natrialbaceae</taxon>
        <taxon>Natrinema</taxon>
    </lineage>
</organism>
<dbReference type="EMBL" id="FMZP01000039">
    <property type="protein sequence ID" value="SDD68095.1"/>
    <property type="molecule type" value="Genomic_DNA"/>
</dbReference>
<evidence type="ECO:0000313" key="2">
    <source>
        <dbReference type="EMBL" id="SDD68095.1"/>
    </source>
</evidence>
<proteinExistence type="predicted"/>
<dbReference type="RefSeq" id="WP_149782540.1">
    <property type="nucleotide sequence ID" value="NZ_FMZP01000039.1"/>
</dbReference>
<gene>
    <name evidence="2" type="ORF">SAMN05192552_10396</name>
</gene>
<evidence type="ECO:0000313" key="3">
    <source>
        <dbReference type="Proteomes" id="UP000324021"/>
    </source>
</evidence>
<dbReference type="AlphaFoldDB" id="A0A1G6WSS9"/>
<accession>A0A1G6WSS9</accession>
<dbReference type="Proteomes" id="UP000324021">
    <property type="component" value="Unassembled WGS sequence"/>
</dbReference>
<dbReference type="InterPro" id="IPR049251">
    <property type="entry name" value="DUF6884"/>
</dbReference>
<reference evidence="2 3" key="1">
    <citation type="submission" date="2016-10" db="EMBL/GenBank/DDBJ databases">
        <authorList>
            <person name="Varghese N."/>
            <person name="Submissions S."/>
        </authorList>
    </citation>
    <scope>NUCLEOTIDE SEQUENCE [LARGE SCALE GENOMIC DNA]</scope>
    <source>
        <strain evidence="2 3">CDM_1</strain>
    </source>
</reference>
<feature type="domain" description="DUF6884" evidence="1">
    <location>
        <begin position="4"/>
        <end position="139"/>
    </location>
</feature>
<sequence>MTEIGLISCTKTKREQATLPGELYSPSTLFSKARQYCERHHDRWYILSAKYHLLEPDGSPIEPYDETLTNARVARRREWARTVYEEMNATGILKSGVTLVFHAGRAYYEELLPLLENHDVEVRIPTEGLMIGERLRLYNKQT</sequence>
<dbReference type="Pfam" id="PF21818">
    <property type="entry name" value="DUF6884"/>
    <property type="match status" value="1"/>
</dbReference>